<dbReference type="InterPro" id="IPR003855">
    <property type="entry name" value="K+_transporter"/>
</dbReference>
<sequence length="193" mass="20039">MSANVSKREPVGLALVIAALGVVFGDIGTSPIYTMNILFGGAGLSVEVVNVLGVLSLIFWSLVLVVGVKYMLFVLSADNDGDGGVIALATLLRRRSQGRARSLALLLGVVASAMLIGDGLLTPAISVLSAVQGLELVTPELTDAVPELTVLVLIALFAIQHRGTARVGKLFGPVMLAWFLILAATGLYCPKQG</sequence>
<comment type="caution">
    <text evidence="4">The sequence shown here is derived from an EMBL/GenBank/DDBJ whole genome shotgun (WGS) entry which is preliminary data.</text>
</comment>
<keyword evidence="5" id="KW-1185">Reference proteome</keyword>
<dbReference type="PANTHER" id="PTHR30540:SF79">
    <property type="entry name" value="LOW AFFINITY POTASSIUM TRANSPORT SYSTEM PROTEIN KUP"/>
    <property type="match status" value="1"/>
</dbReference>
<protein>
    <submittedName>
        <fullName evidence="4">KUP/HAK/KT family potassium transporter</fullName>
    </submittedName>
</protein>
<evidence type="ECO:0000256" key="2">
    <source>
        <dbReference type="SAM" id="Phobius"/>
    </source>
</evidence>
<dbReference type="InterPro" id="IPR053951">
    <property type="entry name" value="K_trans_N"/>
</dbReference>
<dbReference type="Pfam" id="PF02705">
    <property type="entry name" value="K_trans"/>
    <property type="match status" value="1"/>
</dbReference>
<gene>
    <name evidence="4" type="ORF">ACFSJC_12625</name>
</gene>
<organism evidence="4 5">
    <name type="scientific">Thiorhodococcus fuscus</name>
    <dbReference type="NCBI Taxonomy" id="527200"/>
    <lineage>
        <taxon>Bacteria</taxon>
        <taxon>Pseudomonadati</taxon>
        <taxon>Pseudomonadota</taxon>
        <taxon>Gammaproteobacteria</taxon>
        <taxon>Chromatiales</taxon>
        <taxon>Chromatiaceae</taxon>
        <taxon>Thiorhodococcus</taxon>
    </lineage>
</organism>
<comment type="similarity">
    <text evidence="1">Belongs to the HAK/KUP transporter (TC 2.A.72) family.</text>
</comment>
<feature type="transmembrane region" description="Helical" evidence="2">
    <location>
        <begin position="103"/>
        <end position="121"/>
    </location>
</feature>
<feature type="transmembrane region" description="Helical" evidence="2">
    <location>
        <begin position="141"/>
        <end position="158"/>
    </location>
</feature>
<name>A0ABW4YA89_9GAMM</name>
<reference evidence="5" key="1">
    <citation type="journal article" date="2019" name="Int. J. Syst. Evol. Microbiol.">
        <title>The Global Catalogue of Microorganisms (GCM) 10K type strain sequencing project: providing services to taxonomists for standard genome sequencing and annotation.</title>
        <authorList>
            <consortium name="The Broad Institute Genomics Platform"/>
            <consortium name="The Broad Institute Genome Sequencing Center for Infectious Disease"/>
            <person name="Wu L."/>
            <person name="Ma J."/>
        </authorList>
    </citation>
    <scope>NUCLEOTIDE SEQUENCE [LARGE SCALE GENOMIC DNA]</scope>
    <source>
        <strain evidence="5">KACC 12597</strain>
    </source>
</reference>
<keyword evidence="2" id="KW-1133">Transmembrane helix</keyword>
<feature type="transmembrane region" description="Helical" evidence="2">
    <location>
        <begin position="49"/>
        <end position="68"/>
    </location>
</feature>
<keyword evidence="2" id="KW-0472">Membrane</keyword>
<dbReference type="Proteomes" id="UP001597337">
    <property type="component" value="Unassembled WGS sequence"/>
</dbReference>
<evidence type="ECO:0000313" key="5">
    <source>
        <dbReference type="Proteomes" id="UP001597337"/>
    </source>
</evidence>
<evidence type="ECO:0000256" key="1">
    <source>
        <dbReference type="ARBA" id="ARBA00007019"/>
    </source>
</evidence>
<proteinExistence type="inferred from homology"/>
<feature type="domain" description="K+ potassium transporter integral membrane" evidence="3">
    <location>
        <begin position="16"/>
        <end position="188"/>
    </location>
</feature>
<evidence type="ECO:0000259" key="3">
    <source>
        <dbReference type="Pfam" id="PF02705"/>
    </source>
</evidence>
<keyword evidence="2" id="KW-0812">Transmembrane</keyword>
<evidence type="ECO:0000313" key="4">
    <source>
        <dbReference type="EMBL" id="MFD2112685.1"/>
    </source>
</evidence>
<dbReference type="EMBL" id="JBHUHX010000032">
    <property type="protein sequence ID" value="MFD2112685.1"/>
    <property type="molecule type" value="Genomic_DNA"/>
</dbReference>
<dbReference type="PANTHER" id="PTHR30540">
    <property type="entry name" value="OSMOTIC STRESS POTASSIUM TRANSPORTER"/>
    <property type="match status" value="1"/>
</dbReference>
<accession>A0ABW4YA89</accession>
<dbReference type="RefSeq" id="WP_386027217.1">
    <property type="nucleotide sequence ID" value="NZ_JBHUHX010000032.1"/>
</dbReference>
<feature type="transmembrane region" description="Helical" evidence="2">
    <location>
        <begin position="170"/>
        <end position="188"/>
    </location>
</feature>